<evidence type="ECO:0000313" key="2">
    <source>
        <dbReference type="Ensembl" id="ENSMPUP00000015823.1"/>
    </source>
</evidence>
<protein>
    <submittedName>
        <fullName evidence="2">Uncharacterized protein</fullName>
    </submittedName>
</protein>
<dbReference type="AlphaFoldDB" id="M3YWW3"/>
<name>M3YWW3_MUSPF</name>
<sequence length="242" mass="26018">LVHLPVYILPNEKQLCLWKRAISVPRFLSAPLTRRNGCCSLEEPGGAHLHLPGGRRLRAPTGGAGRGGPPPPGRLSGKEGARSNVLHEPGRTRPGLNWRLGTPFLSGDPTHPWAHHPSPSCPLTPGQAQETMNKVGKGERTSSTTRQLLRREATIFQTGTAKLGRDRRKKRVMASVSGKSQRGVPGPYAPASPPSERSQHRAPPPKGSQWLWVGCPHTPTLGCPHTPPNPSLRTLCTSSVGP</sequence>
<dbReference type="InParanoid" id="M3YWW3"/>
<dbReference type="EMBL" id="AEYP01053174">
    <property type="status" value="NOT_ANNOTATED_CDS"/>
    <property type="molecule type" value="Genomic_DNA"/>
</dbReference>
<reference evidence="2" key="1">
    <citation type="submission" date="2024-06" db="UniProtKB">
        <authorList>
            <consortium name="Ensembl"/>
        </authorList>
    </citation>
    <scope>IDENTIFICATION</scope>
</reference>
<organism evidence="2">
    <name type="scientific">Mustela putorius furo</name>
    <name type="common">European domestic ferret</name>
    <name type="synonym">Mustela furo</name>
    <dbReference type="NCBI Taxonomy" id="9669"/>
    <lineage>
        <taxon>Eukaryota</taxon>
        <taxon>Metazoa</taxon>
        <taxon>Chordata</taxon>
        <taxon>Craniata</taxon>
        <taxon>Vertebrata</taxon>
        <taxon>Euteleostomi</taxon>
        <taxon>Mammalia</taxon>
        <taxon>Eutheria</taxon>
        <taxon>Laurasiatheria</taxon>
        <taxon>Carnivora</taxon>
        <taxon>Caniformia</taxon>
        <taxon>Musteloidea</taxon>
        <taxon>Mustelidae</taxon>
        <taxon>Mustelinae</taxon>
        <taxon>Mustela</taxon>
    </lineage>
</organism>
<dbReference type="Ensembl" id="ENSMPUT00000016064.1">
    <property type="protein sequence ID" value="ENSMPUP00000015823.1"/>
    <property type="gene ID" value="ENSMPUG00000015929.1"/>
</dbReference>
<feature type="region of interest" description="Disordered" evidence="1">
    <location>
        <begin position="47"/>
        <end position="147"/>
    </location>
</feature>
<accession>M3YWW3</accession>
<evidence type="ECO:0000256" key="1">
    <source>
        <dbReference type="SAM" id="MobiDB-lite"/>
    </source>
</evidence>
<feature type="compositionally biased region" description="Polar residues" evidence="1">
    <location>
        <begin position="231"/>
        <end position="242"/>
    </location>
</feature>
<dbReference type="HOGENOM" id="CLU_1149485_0_0_1"/>
<proteinExistence type="predicted"/>
<feature type="region of interest" description="Disordered" evidence="1">
    <location>
        <begin position="161"/>
        <end position="242"/>
    </location>
</feature>